<keyword evidence="1" id="KW-1133">Transmembrane helix</keyword>
<name>A0A7K1STQ3_9SPHI</name>
<keyword evidence="2" id="KW-0732">Signal</keyword>
<comment type="caution">
    <text evidence="3">The sequence shown here is derived from an EMBL/GenBank/DDBJ whole genome shotgun (WGS) entry which is preliminary data.</text>
</comment>
<proteinExistence type="predicted"/>
<keyword evidence="1" id="KW-0472">Membrane</keyword>
<gene>
    <name evidence="3" type="ORF">GO621_04030</name>
</gene>
<accession>A0A7K1STQ3</accession>
<evidence type="ECO:0000256" key="1">
    <source>
        <dbReference type="SAM" id="Phobius"/>
    </source>
</evidence>
<protein>
    <submittedName>
        <fullName evidence="3">Uncharacterized protein</fullName>
    </submittedName>
</protein>
<keyword evidence="4" id="KW-1185">Reference proteome</keyword>
<dbReference type="Proteomes" id="UP000462014">
    <property type="component" value="Unassembled WGS sequence"/>
</dbReference>
<evidence type="ECO:0000313" key="4">
    <source>
        <dbReference type="Proteomes" id="UP000462014"/>
    </source>
</evidence>
<feature type="signal peptide" evidence="2">
    <location>
        <begin position="1"/>
        <end position="20"/>
    </location>
</feature>
<dbReference type="EMBL" id="WPIK01000003">
    <property type="protein sequence ID" value="MVN20702.1"/>
    <property type="molecule type" value="Genomic_DNA"/>
</dbReference>
<feature type="transmembrane region" description="Helical" evidence="1">
    <location>
        <begin position="101"/>
        <end position="122"/>
    </location>
</feature>
<evidence type="ECO:0000256" key="2">
    <source>
        <dbReference type="SAM" id="SignalP"/>
    </source>
</evidence>
<organism evidence="3 4">
    <name type="scientific">Mucilaginibacter arboris</name>
    <dbReference type="NCBI Taxonomy" id="2682090"/>
    <lineage>
        <taxon>Bacteria</taxon>
        <taxon>Pseudomonadati</taxon>
        <taxon>Bacteroidota</taxon>
        <taxon>Sphingobacteriia</taxon>
        <taxon>Sphingobacteriales</taxon>
        <taxon>Sphingobacteriaceae</taxon>
        <taxon>Mucilaginibacter</taxon>
    </lineage>
</organism>
<keyword evidence="1" id="KW-0812">Transmembrane</keyword>
<dbReference type="AlphaFoldDB" id="A0A7K1STQ3"/>
<evidence type="ECO:0000313" key="3">
    <source>
        <dbReference type="EMBL" id="MVN20702.1"/>
    </source>
</evidence>
<reference evidence="3 4" key="1">
    <citation type="submission" date="2019-12" db="EMBL/GenBank/DDBJ databases">
        <title>Mucilaginibacter sp. HMF7410 genome sequencing and assembly.</title>
        <authorList>
            <person name="Kang H."/>
            <person name="Cha I."/>
            <person name="Kim H."/>
            <person name="Joh K."/>
        </authorList>
    </citation>
    <scope>NUCLEOTIDE SEQUENCE [LARGE SCALE GENOMIC DNA]</scope>
    <source>
        <strain evidence="3 4">HMF7410</strain>
    </source>
</reference>
<sequence length="135" mass="15687">MKNILLLLLLALMPTFQLFAKAKPIDSVRFKQRKAVWDVRFFKLDKQTWKAFRKKRFEPTSDYFKPKLENIKNPDLISDSVYAKAYREAAFNKTKHRHTTIFYVSIAVVVFIGVIAAFIAIINSALSKFELNGII</sequence>
<feature type="chain" id="PRO_5029492706" evidence="2">
    <location>
        <begin position="21"/>
        <end position="135"/>
    </location>
</feature>
<dbReference type="RefSeq" id="WP_157564426.1">
    <property type="nucleotide sequence ID" value="NZ_WPIK01000003.1"/>
</dbReference>